<proteinExistence type="predicted"/>
<sequence length="830" mass="85718">MNRQLLKSLAAGSLLPVIVEAQTTDFTDGGHLFTDPDPNPTTDSFISNVDNWDNGLPAGDTSGTITIDAKYSSNVTKSNYHIVQTDGELKRASGIGAFDLRNSSSYVLDGTDAKTFGRGIRPFNSIFILKDGLADLTENSADTAIPDPEGGAIVMYGGAMNIGKHFLVGEGDLFIYGGSLSIPKDLGTRNFDPGGDLYINGGTVTAQYLTFGSSSLDVIFGGTTAGTVTVENFGGGRHNPNHIDIDYLPGTGMSLALTIPVEQGGPDNNNKLGWWNSGETTGQEWAQALWESDRLKYNGQTQTDLAGLTWAQAQTDLGDGSFFVFDSPSDTLSLTTGGGATVSSDFKVLFIGDDAEGVPFTSSVNNSINYRVFFDEPVNASTIDTGDFENAGTATISVDSVTATSDPSIFKVAVSTSSEGTVQLQVKSTNDIQDASGNGVDPDSNITDFDSIIVDLTPPLLVDVDRVGQGSDPTSIEVGDSLTFDFYFDEAIDFSTIDIADFENGAALSPAGITIDDVDNVFNQPVRVRVIYTATSSGILTPGISQGAVIADTQGNEVDTSVAIPGDFSVIVVPAWEDTYPQITNETGSGATARAAINDGGTAFYVVLANDADAPTSAQVVAGTDSTDSPALASGSIALAATVEGSDAFSGLAANTDYDVWFVAQDDDASPKLQEEPVLVELTTTSGGGSPYETWATGGELFGDDENGDGISNGLAFLLGAASATDDVADLLPTVSESGGDLVLTFSMLNAASRGGASLSTQHSGDLGASDAWDAAGNEETVPETSGTVGVVTFSVSVNAGNSNLNDVVATIPGSEGSGGSLFGRLSASE</sequence>
<organism evidence="1 2">
    <name type="scientific">Haloferula helveola</name>
    <dbReference type="NCBI Taxonomy" id="490095"/>
    <lineage>
        <taxon>Bacteria</taxon>
        <taxon>Pseudomonadati</taxon>
        <taxon>Verrucomicrobiota</taxon>
        <taxon>Verrucomicrobiia</taxon>
        <taxon>Verrucomicrobiales</taxon>
        <taxon>Verrucomicrobiaceae</taxon>
        <taxon>Haloferula</taxon>
    </lineage>
</organism>
<evidence type="ECO:0000313" key="1">
    <source>
        <dbReference type="EMBL" id="BCX49065.1"/>
    </source>
</evidence>
<name>A0ABN6H5X5_9BACT</name>
<reference evidence="1 2" key="1">
    <citation type="submission" date="2021-06" db="EMBL/GenBank/DDBJ databases">
        <title>Complete genome of Haloferula helveola possessing various polysaccharide degrading enzymes.</title>
        <authorList>
            <person name="Takami H."/>
            <person name="Huang C."/>
            <person name="Hamasaki K."/>
        </authorList>
    </citation>
    <scope>NUCLEOTIDE SEQUENCE [LARGE SCALE GENOMIC DNA]</scope>
    <source>
        <strain evidence="1 2">CN-1</strain>
    </source>
</reference>
<dbReference type="EMBL" id="AP024702">
    <property type="protein sequence ID" value="BCX49065.1"/>
    <property type="molecule type" value="Genomic_DNA"/>
</dbReference>
<dbReference type="Proteomes" id="UP001374893">
    <property type="component" value="Chromosome"/>
</dbReference>
<gene>
    <name evidence="1" type="ORF">HAHE_29730</name>
</gene>
<keyword evidence="2" id="KW-1185">Reference proteome</keyword>
<dbReference type="RefSeq" id="WP_338685515.1">
    <property type="nucleotide sequence ID" value="NZ_AP024702.1"/>
</dbReference>
<protein>
    <submittedName>
        <fullName evidence="1">Uncharacterized protein</fullName>
    </submittedName>
</protein>
<accession>A0ABN6H5X5</accession>
<evidence type="ECO:0000313" key="2">
    <source>
        <dbReference type="Proteomes" id="UP001374893"/>
    </source>
</evidence>